<dbReference type="Proteomes" id="UP000323824">
    <property type="component" value="Chromosome"/>
</dbReference>
<dbReference type="OrthoDB" id="9797769at2"/>
<dbReference type="PANTHER" id="PTHR44591">
    <property type="entry name" value="STRESS RESPONSE REGULATOR PROTEIN 1"/>
    <property type="match status" value="1"/>
</dbReference>
<evidence type="ECO:0000313" key="4">
    <source>
        <dbReference type="EMBL" id="QEN03166.1"/>
    </source>
</evidence>
<evidence type="ECO:0000256" key="2">
    <source>
        <dbReference type="PROSITE-ProRule" id="PRU00169"/>
    </source>
</evidence>
<feature type="modified residue" description="4-aspartylphosphate" evidence="2">
    <location>
        <position position="54"/>
    </location>
</feature>
<proteinExistence type="predicted"/>
<dbReference type="InterPro" id="IPR050595">
    <property type="entry name" value="Bact_response_regulator"/>
</dbReference>
<dbReference type="PANTHER" id="PTHR44591:SF25">
    <property type="entry name" value="CHEMOTAXIS TWO-COMPONENT RESPONSE REGULATOR"/>
    <property type="match status" value="1"/>
</dbReference>
<reference evidence="4 5" key="1">
    <citation type="submission" date="2019-02" db="EMBL/GenBank/DDBJ databases">
        <authorList>
            <person name="Fomenkov A."/>
            <person name="Dubinina G."/>
            <person name="Grabovich M."/>
            <person name="Vincze T."/>
            <person name="Roberts R.J."/>
        </authorList>
    </citation>
    <scope>NUCLEOTIDE SEQUENCE [LARGE SCALE GENOMIC DNA]</scope>
    <source>
        <strain evidence="4 5">P</strain>
    </source>
</reference>
<dbReference type="SUPFAM" id="SSF52172">
    <property type="entry name" value="CheY-like"/>
    <property type="match status" value="1"/>
</dbReference>
<sequence length="125" mass="14206">MKILVVDDSRIMRNIVKNSLLSDKKANHEFVEADNGVDAFNIIEKENIDILLVDWNMPHLNGLDLVKELRSLPKHAKLPIIMITSEAAKYNVIEAVKAGVNDYMIKPIKDDKLLEKIDQVLESVK</sequence>
<dbReference type="InterPro" id="IPR001789">
    <property type="entry name" value="Sig_transdc_resp-reg_receiver"/>
</dbReference>
<dbReference type="KEGG" id="sper:EW093_00095"/>
<protein>
    <submittedName>
        <fullName evidence="4">Response regulator</fullName>
    </submittedName>
</protein>
<dbReference type="InterPro" id="IPR011006">
    <property type="entry name" value="CheY-like_superfamily"/>
</dbReference>
<keyword evidence="1 2" id="KW-0597">Phosphoprotein</keyword>
<gene>
    <name evidence="4" type="ORF">EW093_00095</name>
</gene>
<dbReference type="RefSeq" id="WP_149566426.1">
    <property type="nucleotide sequence ID" value="NZ_CP035807.1"/>
</dbReference>
<reference evidence="4 5" key="2">
    <citation type="submission" date="2019-09" db="EMBL/GenBank/DDBJ databases">
        <title>Complete Genome Sequence and Methylome Analysis of free living Spirochaetas.</title>
        <authorList>
            <person name="Leshcheva N."/>
            <person name="Mikheeva N."/>
        </authorList>
    </citation>
    <scope>NUCLEOTIDE SEQUENCE [LARGE SCALE GENOMIC DNA]</scope>
    <source>
        <strain evidence="4 5">P</strain>
    </source>
</reference>
<dbReference type="SMART" id="SM00448">
    <property type="entry name" value="REC"/>
    <property type="match status" value="1"/>
</dbReference>
<keyword evidence="5" id="KW-1185">Reference proteome</keyword>
<evidence type="ECO:0000313" key="5">
    <source>
        <dbReference type="Proteomes" id="UP000323824"/>
    </source>
</evidence>
<dbReference type="EMBL" id="CP035807">
    <property type="protein sequence ID" value="QEN03166.1"/>
    <property type="molecule type" value="Genomic_DNA"/>
</dbReference>
<evidence type="ECO:0000259" key="3">
    <source>
        <dbReference type="PROSITE" id="PS50110"/>
    </source>
</evidence>
<organism evidence="4 5">
    <name type="scientific">Thiospirochaeta perfilievii</name>
    <dbReference type="NCBI Taxonomy" id="252967"/>
    <lineage>
        <taxon>Bacteria</taxon>
        <taxon>Pseudomonadati</taxon>
        <taxon>Spirochaetota</taxon>
        <taxon>Spirochaetia</taxon>
        <taxon>Spirochaetales</taxon>
        <taxon>Spirochaetaceae</taxon>
        <taxon>Thiospirochaeta</taxon>
    </lineage>
</organism>
<name>A0A5C1Q8F2_9SPIO</name>
<dbReference type="Pfam" id="PF00072">
    <property type="entry name" value="Response_reg"/>
    <property type="match status" value="1"/>
</dbReference>
<evidence type="ECO:0000256" key="1">
    <source>
        <dbReference type="ARBA" id="ARBA00022553"/>
    </source>
</evidence>
<feature type="domain" description="Response regulatory" evidence="3">
    <location>
        <begin position="2"/>
        <end position="121"/>
    </location>
</feature>
<dbReference type="Gene3D" id="3.40.50.2300">
    <property type="match status" value="1"/>
</dbReference>
<accession>A0A5C1Q8F2</accession>
<dbReference type="GO" id="GO:0000160">
    <property type="term" value="P:phosphorelay signal transduction system"/>
    <property type="evidence" value="ECO:0007669"/>
    <property type="project" value="InterPro"/>
</dbReference>
<dbReference type="PROSITE" id="PS50110">
    <property type="entry name" value="RESPONSE_REGULATORY"/>
    <property type="match status" value="1"/>
</dbReference>
<dbReference type="AlphaFoldDB" id="A0A5C1Q8F2"/>